<gene>
    <name evidence="1" type="ORF">Q9L58_002096</name>
</gene>
<dbReference type="EMBL" id="JBBBZM010000017">
    <property type="protein sequence ID" value="KAL0638865.1"/>
    <property type="molecule type" value="Genomic_DNA"/>
</dbReference>
<evidence type="ECO:0000313" key="2">
    <source>
        <dbReference type="Proteomes" id="UP001447188"/>
    </source>
</evidence>
<keyword evidence="2" id="KW-1185">Reference proteome</keyword>
<reference evidence="1 2" key="1">
    <citation type="submission" date="2024-02" db="EMBL/GenBank/DDBJ databases">
        <title>Discinaceae phylogenomics.</title>
        <authorList>
            <person name="Dirks A.C."/>
            <person name="James T.Y."/>
        </authorList>
    </citation>
    <scope>NUCLEOTIDE SEQUENCE [LARGE SCALE GENOMIC DNA]</scope>
    <source>
        <strain evidence="1 2">ACD0624</strain>
    </source>
</reference>
<evidence type="ECO:0000313" key="1">
    <source>
        <dbReference type="EMBL" id="KAL0638865.1"/>
    </source>
</evidence>
<organism evidence="1 2">
    <name type="scientific">Discina gigas</name>
    <dbReference type="NCBI Taxonomy" id="1032678"/>
    <lineage>
        <taxon>Eukaryota</taxon>
        <taxon>Fungi</taxon>
        <taxon>Dikarya</taxon>
        <taxon>Ascomycota</taxon>
        <taxon>Pezizomycotina</taxon>
        <taxon>Pezizomycetes</taxon>
        <taxon>Pezizales</taxon>
        <taxon>Discinaceae</taxon>
        <taxon>Discina</taxon>
    </lineage>
</organism>
<comment type="caution">
    <text evidence="1">The sequence shown here is derived from an EMBL/GenBank/DDBJ whole genome shotgun (WGS) entry which is preliminary data.</text>
</comment>
<protein>
    <submittedName>
        <fullName evidence="1">Uncharacterized protein</fullName>
    </submittedName>
</protein>
<proteinExistence type="predicted"/>
<name>A0ABR3GSI3_9PEZI</name>
<dbReference type="Proteomes" id="UP001447188">
    <property type="component" value="Unassembled WGS sequence"/>
</dbReference>
<accession>A0ABR3GSI3</accession>
<sequence>MATPPIFIDGVAVYRKSARYDIRGSKKYRSYPFPSSVLAPGNHASFPTPSLGLKLRIYCPFDSHPECTPHRCPVKSLVYTSEGPEGRPESQGDGPLGDGPFVVFRNDYKPLHPKQVQALWKYLRYFVFRTDHTGDNGSGPRYFRMPITDSTLYRMNLSNGRIGITDTIHSRDWYYEEFEKAYFKLDNFNAFFYITKHRRLVNGDESWRGIMSPYDV</sequence>